<keyword evidence="3" id="KW-1185">Reference proteome</keyword>
<gene>
    <name evidence="2" type="ORF">FLP08_12775</name>
</gene>
<proteinExistence type="predicted"/>
<reference evidence="2 3" key="1">
    <citation type="submission" date="2019-07" db="EMBL/GenBank/DDBJ databases">
        <title>Gramella aestuarii sp. nov., isolated from a tidal flat, and emended description of Gramella echinicola.</title>
        <authorList>
            <person name="Liu L."/>
        </authorList>
    </citation>
    <scope>NUCLEOTIDE SEQUENCE [LARGE SCALE GENOMIC DNA]</scope>
    <source>
        <strain evidence="2 3">BS12</strain>
    </source>
</reference>
<comment type="caution">
    <text evidence="2">The sequence shown here is derived from an EMBL/GenBank/DDBJ whole genome shotgun (WGS) entry which is preliminary data.</text>
</comment>
<dbReference type="Pfam" id="PF05050">
    <property type="entry name" value="Methyltransf_21"/>
    <property type="match status" value="1"/>
</dbReference>
<evidence type="ECO:0000259" key="1">
    <source>
        <dbReference type="Pfam" id="PF05050"/>
    </source>
</evidence>
<evidence type="ECO:0000313" key="2">
    <source>
        <dbReference type="EMBL" id="MUP43452.1"/>
    </source>
</evidence>
<keyword evidence="2" id="KW-0489">Methyltransferase</keyword>
<dbReference type="GO" id="GO:0016197">
    <property type="term" value="P:endosomal transport"/>
    <property type="evidence" value="ECO:0007669"/>
    <property type="project" value="TreeGrafter"/>
</dbReference>
<dbReference type="GO" id="GO:0005886">
    <property type="term" value="C:plasma membrane"/>
    <property type="evidence" value="ECO:0007669"/>
    <property type="project" value="TreeGrafter"/>
</dbReference>
<dbReference type="Proteomes" id="UP000460416">
    <property type="component" value="Unassembled WGS sequence"/>
</dbReference>
<feature type="domain" description="Methyltransferase FkbM" evidence="1">
    <location>
        <begin position="86"/>
        <end position="244"/>
    </location>
</feature>
<dbReference type="PANTHER" id="PTHR34009">
    <property type="entry name" value="PROTEIN STAR"/>
    <property type="match status" value="1"/>
</dbReference>
<dbReference type="Gene3D" id="3.40.50.150">
    <property type="entry name" value="Vaccinia Virus protein VP39"/>
    <property type="match status" value="1"/>
</dbReference>
<dbReference type="InterPro" id="IPR053202">
    <property type="entry name" value="EGF_Rcpt_Signaling_Reg"/>
</dbReference>
<dbReference type="EMBL" id="VJVW01000005">
    <property type="protein sequence ID" value="MUP43452.1"/>
    <property type="molecule type" value="Genomic_DNA"/>
</dbReference>
<dbReference type="GO" id="GO:0006888">
    <property type="term" value="P:endoplasmic reticulum to Golgi vesicle-mediated transport"/>
    <property type="evidence" value="ECO:0007669"/>
    <property type="project" value="TreeGrafter"/>
</dbReference>
<protein>
    <submittedName>
        <fullName evidence="2">FkbM family methyltransferase</fullName>
    </submittedName>
</protein>
<dbReference type="InterPro" id="IPR006342">
    <property type="entry name" value="FkbM_mtfrase"/>
</dbReference>
<sequence>MKKNLRKIINKAFSLIGYNIIRKNELQKLFIDKKFANELKFLLSFQPKNLNKYFEVRELSKSQLRQDLFVLNELEYKNNGYFVEFGGCDGILHSNTYLLEKGFNWNGIIAEPAEIWHNEIESNRNVFIEKNCVWSSSNQEIEFYEPEIASLSTINGFGENDKHSELRKIGKKYSVKTISLNDLLKKYNSPRIIDYLSIDTEGSELEILKNFDFEEFKFRIITVEHNYTDIRDSIFELLTKNGYKRVKEDYSEFDDWYVLHS</sequence>
<dbReference type="AlphaFoldDB" id="A0A7K1LRL5"/>
<keyword evidence="2" id="KW-0808">Transferase</keyword>
<name>A0A7K1LRL5_9FLAO</name>
<dbReference type="RefSeq" id="WP_156277210.1">
    <property type="nucleotide sequence ID" value="NZ_BAABGI010000004.1"/>
</dbReference>
<dbReference type="InterPro" id="IPR029063">
    <property type="entry name" value="SAM-dependent_MTases_sf"/>
</dbReference>
<dbReference type="GO" id="GO:0032259">
    <property type="term" value="P:methylation"/>
    <property type="evidence" value="ECO:0007669"/>
    <property type="project" value="UniProtKB-KW"/>
</dbReference>
<dbReference type="PANTHER" id="PTHR34009:SF2">
    <property type="entry name" value="PROTEIN STAR"/>
    <property type="match status" value="1"/>
</dbReference>
<dbReference type="SUPFAM" id="SSF53335">
    <property type="entry name" value="S-adenosyl-L-methionine-dependent methyltransferases"/>
    <property type="match status" value="1"/>
</dbReference>
<dbReference type="OrthoDB" id="9801609at2"/>
<evidence type="ECO:0000313" key="3">
    <source>
        <dbReference type="Proteomes" id="UP000460416"/>
    </source>
</evidence>
<dbReference type="GO" id="GO:0005737">
    <property type="term" value="C:cytoplasm"/>
    <property type="evidence" value="ECO:0007669"/>
    <property type="project" value="GOC"/>
</dbReference>
<organism evidence="2 3">
    <name type="scientific">Christiangramia aestuarii</name>
    <dbReference type="NCBI Taxonomy" id="1028746"/>
    <lineage>
        <taxon>Bacteria</taxon>
        <taxon>Pseudomonadati</taxon>
        <taxon>Bacteroidota</taxon>
        <taxon>Flavobacteriia</taxon>
        <taxon>Flavobacteriales</taxon>
        <taxon>Flavobacteriaceae</taxon>
        <taxon>Christiangramia</taxon>
    </lineage>
</organism>
<dbReference type="NCBIfam" id="TIGR01444">
    <property type="entry name" value="fkbM_fam"/>
    <property type="match status" value="1"/>
</dbReference>
<dbReference type="GO" id="GO:0008168">
    <property type="term" value="F:methyltransferase activity"/>
    <property type="evidence" value="ECO:0007669"/>
    <property type="project" value="UniProtKB-KW"/>
</dbReference>
<accession>A0A7K1LRL5</accession>